<protein>
    <submittedName>
        <fullName evidence="1">Uncharacterized protein</fullName>
    </submittedName>
</protein>
<organism evidence="1 2">
    <name type="scientific">Mariniplasma anaerobium</name>
    <dbReference type="NCBI Taxonomy" id="2735436"/>
    <lineage>
        <taxon>Bacteria</taxon>
        <taxon>Bacillati</taxon>
        <taxon>Mycoplasmatota</taxon>
        <taxon>Mollicutes</taxon>
        <taxon>Acholeplasmatales</taxon>
        <taxon>Acholeplasmataceae</taxon>
        <taxon>Mariniplasma</taxon>
    </lineage>
</organism>
<dbReference type="RefSeq" id="WP_176239176.1">
    <property type="nucleotide sequence ID" value="NZ_AP024412.1"/>
</dbReference>
<dbReference type="Proteomes" id="UP000620133">
    <property type="component" value="Chromosome"/>
</dbReference>
<dbReference type="KEGG" id="manr:MPAN_002050"/>
<sequence>MKLNAKIYKQLTNEPFEKQVIDGRNVEFHHMDDTPYLTQYAGRGRFAVWTSDGNDYKVLIESTYYDALKPFYEYEVNVIWLGFLDKVSSLSKKINNFFIIPTLALYAIGAILAILFFQDQTLPILLGLIVLVVISNIVQSKVVNKKVRAENIATQDKIRDYLGQEDFDLLVKAQEEHYQKYFSFEEQPIDGETVEVDEVEIVELEEDDSKNGDLNDGK</sequence>
<proteinExistence type="predicted"/>
<accession>A0A7U9XUV3</accession>
<keyword evidence="2" id="KW-1185">Reference proteome</keyword>
<gene>
    <name evidence="1" type="ORF">MPAN_002050</name>
</gene>
<name>A0A7U9XUV3_9MOLU</name>
<evidence type="ECO:0000313" key="2">
    <source>
        <dbReference type="Proteomes" id="UP000620133"/>
    </source>
</evidence>
<dbReference type="AlphaFoldDB" id="A0A7U9XUV3"/>
<dbReference type="EMBL" id="AP024412">
    <property type="protein sequence ID" value="BCR35312.1"/>
    <property type="molecule type" value="Genomic_DNA"/>
</dbReference>
<evidence type="ECO:0000313" key="1">
    <source>
        <dbReference type="EMBL" id="BCR35312.1"/>
    </source>
</evidence>
<reference evidence="1" key="1">
    <citation type="submission" date="2021-01" db="EMBL/GenBank/DDBJ databases">
        <title>Draft genome sequence of Acholeplasmataceae bacterium strain Mahy22.</title>
        <authorList>
            <person name="Watanabe M."/>
            <person name="Kojima H."/>
            <person name="Fukui M."/>
        </authorList>
    </citation>
    <scope>NUCLEOTIDE SEQUENCE</scope>
    <source>
        <strain evidence="1">Mahy22</strain>
    </source>
</reference>